<evidence type="ECO:0000256" key="1">
    <source>
        <dbReference type="SAM" id="MobiDB-lite"/>
    </source>
</evidence>
<gene>
    <name evidence="2" type="ORF">ABIA69_004261</name>
</gene>
<evidence type="ECO:0000313" key="2">
    <source>
        <dbReference type="EMBL" id="MET4563068.1"/>
    </source>
</evidence>
<feature type="region of interest" description="Disordered" evidence="1">
    <location>
        <begin position="1"/>
        <end position="29"/>
    </location>
</feature>
<feature type="compositionally biased region" description="Basic and acidic residues" evidence="1">
    <location>
        <begin position="8"/>
        <end position="29"/>
    </location>
</feature>
<sequence length="69" mass="8006">MVKKILKCPKEKGGGGQKLREKTAEEPPYEKLDISHKQSNLPHISTKLSQEQVQKMMQVVEEIRLHRLK</sequence>
<proteinExistence type="predicted"/>
<dbReference type="EMBL" id="JBEPSB010000030">
    <property type="protein sequence ID" value="MET4563068.1"/>
    <property type="molecule type" value="Genomic_DNA"/>
</dbReference>
<comment type="caution">
    <text evidence="2">The sequence shown here is derived from an EMBL/GenBank/DDBJ whole genome shotgun (WGS) entry which is preliminary data.</text>
</comment>
<accession>A0ABV2PQ43</accession>
<reference evidence="2 3" key="1">
    <citation type="submission" date="2024-06" db="EMBL/GenBank/DDBJ databases">
        <title>Sorghum-associated microbial communities from plants grown in Nebraska, USA.</title>
        <authorList>
            <person name="Schachtman D."/>
        </authorList>
    </citation>
    <scope>NUCLEOTIDE SEQUENCE [LARGE SCALE GENOMIC DNA]</scope>
    <source>
        <strain evidence="2 3">736</strain>
    </source>
</reference>
<dbReference type="Proteomes" id="UP001549363">
    <property type="component" value="Unassembled WGS sequence"/>
</dbReference>
<name>A0ABV2PQ43_9BACI</name>
<protein>
    <submittedName>
        <fullName evidence="2">Uncharacterized protein</fullName>
    </submittedName>
</protein>
<keyword evidence="3" id="KW-1185">Reference proteome</keyword>
<evidence type="ECO:0000313" key="3">
    <source>
        <dbReference type="Proteomes" id="UP001549363"/>
    </source>
</evidence>
<organism evidence="2 3">
    <name type="scientific">Lysinibacillus parviboronicapiens</name>
    <dbReference type="NCBI Taxonomy" id="436516"/>
    <lineage>
        <taxon>Bacteria</taxon>
        <taxon>Bacillati</taxon>
        <taxon>Bacillota</taxon>
        <taxon>Bacilli</taxon>
        <taxon>Bacillales</taxon>
        <taxon>Bacillaceae</taxon>
        <taxon>Lysinibacillus</taxon>
    </lineage>
</organism>